<name>A0A0C9WMS1_9AGAR</name>
<keyword evidence="3" id="KW-1185">Reference proteome</keyword>
<reference evidence="2 3" key="1">
    <citation type="submission" date="2014-04" db="EMBL/GenBank/DDBJ databases">
        <authorList>
            <consortium name="DOE Joint Genome Institute"/>
            <person name="Kuo A."/>
            <person name="Kohler A."/>
            <person name="Nagy L.G."/>
            <person name="Floudas D."/>
            <person name="Copeland A."/>
            <person name="Barry K.W."/>
            <person name="Cichocki N."/>
            <person name="Veneault-Fourrey C."/>
            <person name="LaButti K."/>
            <person name="Lindquist E.A."/>
            <person name="Lipzen A."/>
            <person name="Lundell T."/>
            <person name="Morin E."/>
            <person name="Murat C."/>
            <person name="Sun H."/>
            <person name="Tunlid A."/>
            <person name="Henrissat B."/>
            <person name="Grigoriev I.V."/>
            <person name="Hibbett D.S."/>
            <person name="Martin F."/>
            <person name="Nordberg H.P."/>
            <person name="Cantor M.N."/>
            <person name="Hua S.X."/>
        </authorList>
    </citation>
    <scope>NUCLEOTIDE SEQUENCE [LARGE SCALE GENOMIC DNA]</scope>
    <source>
        <strain evidence="2 3">LaAM-08-1</strain>
    </source>
</reference>
<protein>
    <submittedName>
        <fullName evidence="2">Uncharacterized protein</fullName>
    </submittedName>
</protein>
<feature type="region of interest" description="Disordered" evidence="1">
    <location>
        <begin position="1"/>
        <end position="20"/>
    </location>
</feature>
<dbReference type="HOGENOM" id="CLU_2483684_0_0_1"/>
<dbReference type="EMBL" id="KN838669">
    <property type="protein sequence ID" value="KIJ98434.1"/>
    <property type="molecule type" value="Genomic_DNA"/>
</dbReference>
<dbReference type="AlphaFoldDB" id="A0A0C9WMS1"/>
<proteinExistence type="predicted"/>
<gene>
    <name evidence="2" type="ORF">K443DRAFT_680787</name>
</gene>
<reference evidence="3" key="2">
    <citation type="submission" date="2015-01" db="EMBL/GenBank/DDBJ databases">
        <title>Evolutionary Origins and Diversification of the Mycorrhizal Mutualists.</title>
        <authorList>
            <consortium name="DOE Joint Genome Institute"/>
            <consortium name="Mycorrhizal Genomics Consortium"/>
            <person name="Kohler A."/>
            <person name="Kuo A."/>
            <person name="Nagy L.G."/>
            <person name="Floudas D."/>
            <person name="Copeland A."/>
            <person name="Barry K.W."/>
            <person name="Cichocki N."/>
            <person name="Veneault-Fourrey C."/>
            <person name="LaButti K."/>
            <person name="Lindquist E.A."/>
            <person name="Lipzen A."/>
            <person name="Lundell T."/>
            <person name="Morin E."/>
            <person name="Murat C."/>
            <person name="Riley R."/>
            <person name="Ohm R."/>
            <person name="Sun H."/>
            <person name="Tunlid A."/>
            <person name="Henrissat B."/>
            <person name="Grigoriev I.V."/>
            <person name="Hibbett D.S."/>
            <person name="Martin F."/>
        </authorList>
    </citation>
    <scope>NUCLEOTIDE SEQUENCE [LARGE SCALE GENOMIC DNA]</scope>
    <source>
        <strain evidence="3">LaAM-08-1</strain>
    </source>
</reference>
<evidence type="ECO:0000313" key="3">
    <source>
        <dbReference type="Proteomes" id="UP000054477"/>
    </source>
</evidence>
<feature type="compositionally biased region" description="Basic and acidic residues" evidence="1">
    <location>
        <begin position="58"/>
        <end position="76"/>
    </location>
</feature>
<dbReference type="Proteomes" id="UP000054477">
    <property type="component" value="Unassembled WGS sequence"/>
</dbReference>
<evidence type="ECO:0000313" key="2">
    <source>
        <dbReference type="EMBL" id="KIJ98434.1"/>
    </source>
</evidence>
<accession>A0A0C9WMS1</accession>
<feature type="region of interest" description="Disordered" evidence="1">
    <location>
        <begin position="58"/>
        <end position="87"/>
    </location>
</feature>
<sequence>MPGTPQSRWGIPSSRSSRCVDNDNAGYGLNAGCRLYDSVAGTQRAFDGRFLNGWMRERPLDYGGDGKKLQLDEGRRSSMSHDSQNTI</sequence>
<organism evidence="2 3">
    <name type="scientific">Laccaria amethystina LaAM-08-1</name>
    <dbReference type="NCBI Taxonomy" id="1095629"/>
    <lineage>
        <taxon>Eukaryota</taxon>
        <taxon>Fungi</taxon>
        <taxon>Dikarya</taxon>
        <taxon>Basidiomycota</taxon>
        <taxon>Agaricomycotina</taxon>
        <taxon>Agaricomycetes</taxon>
        <taxon>Agaricomycetidae</taxon>
        <taxon>Agaricales</taxon>
        <taxon>Agaricineae</taxon>
        <taxon>Hydnangiaceae</taxon>
        <taxon>Laccaria</taxon>
    </lineage>
</organism>
<feature type="compositionally biased region" description="Polar residues" evidence="1">
    <location>
        <begin position="1"/>
        <end position="19"/>
    </location>
</feature>
<evidence type="ECO:0000256" key="1">
    <source>
        <dbReference type="SAM" id="MobiDB-lite"/>
    </source>
</evidence>